<sequence>MNKLFILIALLSVVLCGDPSCNNPLKYKANTISVDTVSNAVNVALRSLDPTGNSYSWCYNVGQLTSYYDENTGLGPNHDDRSDNPQQYTYTDAQGKAASARTCQLDCLSTFSYTPLFKNEKISGHFFDSCENGRYYNYGVNQNQGCFDPSKLFPFQTDMVMAVCSRFNKCKRTSTSRKLSNTALYGAIHTAKGKNNVGNAFEKMKDWFQNVVGPKFVQFGKMSKAAFIKFANMTREAFDKFGRMTKEKMKEFGKKVKKKFKDLGYNIKANLVKFGKNVKAKFVEFGKNASKNLKKFGRNLATKFKNVGKNLAAKFKNVGKKFKKVGKVFKNLGNKIKNSFKKAKKTLSKLKNLFKKIKNPFKKIKIRNPFKKIKIRNPFKRNRRRR</sequence>
<gene>
    <name evidence="2" type="ORF">AKO1_006031</name>
</gene>
<protein>
    <submittedName>
        <fullName evidence="2">Fmrf</fullName>
    </submittedName>
</protein>
<evidence type="ECO:0000313" key="2">
    <source>
        <dbReference type="EMBL" id="KAL0477085.1"/>
    </source>
</evidence>
<keyword evidence="3" id="KW-1185">Reference proteome</keyword>
<accession>A0AAW2YJE0</accession>
<organism evidence="2 3">
    <name type="scientific">Acrasis kona</name>
    <dbReference type="NCBI Taxonomy" id="1008807"/>
    <lineage>
        <taxon>Eukaryota</taxon>
        <taxon>Discoba</taxon>
        <taxon>Heterolobosea</taxon>
        <taxon>Tetramitia</taxon>
        <taxon>Eutetramitia</taxon>
        <taxon>Acrasidae</taxon>
        <taxon>Acrasis</taxon>
    </lineage>
</organism>
<feature type="signal peptide" evidence="1">
    <location>
        <begin position="1"/>
        <end position="16"/>
    </location>
</feature>
<reference evidence="2 3" key="1">
    <citation type="submission" date="2024-03" db="EMBL/GenBank/DDBJ databases">
        <title>The Acrasis kona genome and developmental transcriptomes reveal deep origins of eukaryotic multicellular pathways.</title>
        <authorList>
            <person name="Sheikh S."/>
            <person name="Fu C.-J."/>
            <person name="Brown M.W."/>
            <person name="Baldauf S.L."/>
        </authorList>
    </citation>
    <scope>NUCLEOTIDE SEQUENCE [LARGE SCALE GENOMIC DNA]</scope>
    <source>
        <strain evidence="2 3">ATCC MYA-3509</strain>
    </source>
</reference>
<name>A0AAW2YJE0_9EUKA</name>
<dbReference type="AlphaFoldDB" id="A0AAW2YJE0"/>
<keyword evidence="1" id="KW-0732">Signal</keyword>
<dbReference type="EMBL" id="JAOPGA020000139">
    <property type="protein sequence ID" value="KAL0477085.1"/>
    <property type="molecule type" value="Genomic_DNA"/>
</dbReference>
<evidence type="ECO:0000256" key="1">
    <source>
        <dbReference type="SAM" id="SignalP"/>
    </source>
</evidence>
<feature type="chain" id="PRO_5043587643" evidence="1">
    <location>
        <begin position="17"/>
        <end position="386"/>
    </location>
</feature>
<evidence type="ECO:0000313" key="3">
    <source>
        <dbReference type="Proteomes" id="UP001431209"/>
    </source>
</evidence>
<comment type="caution">
    <text evidence="2">The sequence shown here is derived from an EMBL/GenBank/DDBJ whole genome shotgun (WGS) entry which is preliminary data.</text>
</comment>
<dbReference type="Proteomes" id="UP001431209">
    <property type="component" value="Unassembled WGS sequence"/>
</dbReference>
<proteinExistence type="predicted"/>